<evidence type="ECO:0000256" key="3">
    <source>
        <dbReference type="ARBA" id="ARBA00022723"/>
    </source>
</evidence>
<dbReference type="RefSeq" id="WP_229677746.1">
    <property type="nucleotide sequence ID" value="NZ_BMKS01000001.1"/>
</dbReference>
<dbReference type="SMART" id="SM00849">
    <property type="entry name" value="Lactamase_B"/>
    <property type="match status" value="1"/>
</dbReference>
<keyword evidence="8" id="KW-1185">Reference proteome</keyword>
<gene>
    <name evidence="7" type="ORF">GCM10010964_04280</name>
</gene>
<dbReference type="InterPro" id="IPR051013">
    <property type="entry name" value="MBL_superfamily_lactonases"/>
</dbReference>
<evidence type="ECO:0000313" key="7">
    <source>
        <dbReference type="EMBL" id="GGG19170.1"/>
    </source>
</evidence>
<dbReference type="PANTHER" id="PTHR42978:SF7">
    <property type="entry name" value="METALLO-HYDROLASE RV2300C-RELATED"/>
    <property type="match status" value="1"/>
</dbReference>
<reference evidence="7 8" key="1">
    <citation type="journal article" date="2014" name="Int. J. Syst. Evol. Microbiol.">
        <title>Complete genome sequence of Corynebacterium casei LMG S-19264T (=DSM 44701T), isolated from a smear-ripened cheese.</title>
        <authorList>
            <consortium name="US DOE Joint Genome Institute (JGI-PGF)"/>
            <person name="Walter F."/>
            <person name="Albersmeier A."/>
            <person name="Kalinowski J."/>
            <person name="Ruckert C."/>
        </authorList>
    </citation>
    <scope>NUCLEOTIDE SEQUENCE [LARGE SCALE GENOMIC DNA]</scope>
    <source>
        <strain evidence="7 8">CGMCC 1.16330</strain>
    </source>
</reference>
<dbReference type="Proteomes" id="UP000597507">
    <property type="component" value="Unassembled WGS sequence"/>
</dbReference>
<dbReference type="Gene3D" id="3.60.15.10">
    <property type="entry name" value="Ribonuclease Z/Hydroxyacylglutathione hydrolase-like"/>
    <property type="match status" value="1"/>
</dbReference>
<dbReference type="GO" id="GO:0016787">
    <property type="term" value="F:hydrolase activity"/>
    <property type="evidence" value="ECO:0007669"/>
    <property type="project" value="UniProtKB-KW"/>
</dbReference>
<evidence type="ECO:0000256" key="5">
    <source>
        <dbReference type="ARBA" id="ARBA00022833"/>
    </source>
</evidence>
<name>A0A8J3EAS7_9PROT</name>
<sequence length="260" mass="29317">MSAEYEVHAIRYATRDGRRDHMFVDADPHDGPMPMDYFVWVARSADRVVAIDSGFSREVAERRGRTFLRCPAESLRLLGIAPEAVSDVILTHLHNDHAGNLDRYPNARFHLQEREMAFATGRHMRFACCGRAYELDQVLEAVRLNYAGRVEFHAGEDEIADGVTVHPGGGHTPGLQFVRVRTRRGWLVLASDASHYYENIEAMRPFRLVFDVGAALDSFQAVRRLAGGDIGRVIPGHDPEVMRRYPAPRPELEGIVARLD</sequence>
<dbReference type="Pfam" id="PF00753">
    <property type="entry name" value="Lactamase_B"/>
    <property type="match status" value="1"/>
</dbReference>
<accession>A0A8J3EAS7</accession>
<comment type="similarity">
    <text evidence="2">Belongs to the metallo-beta-lactamase superfamily.</text>
</comment>
<comment type="cofactor">
    <cofactor evidence="1">
        <name>Zn(2+)</name>
        <dbReference type="ChEBI" id="CHEBI:29105"/>
    </cofactor>
</comment>
<dbReference type="SUPFAM" id="SSF56281">
    <property type="entry name" value="Metallo-hydrolase/oxidoreductase"/>
    <property type="match status" value="1"/>
</dbReference>
<dbReference type="CDD" id="cd07729">
    <property type="entry name" value="AHL_lactonase_MBL-fold"/>
    <property type="match status" value="1"/>
</dbReference>
<proteinExistence type="inferred from homology"/>
<evidence type="ECO:0000313" key="8">
    <source>
        <dbReference type="Proteomes" id="UP000597507"/>
    </source>
</evidence>
<evidence type="ECO:0000256" key="1">
    <source>
        <dbReference type="ARBA" id="ARBA00001947"/>
    </source>
</evidence>
<keyword evidence="4 7" id="KW-0378">Hydrolase</keyword>
<keyword evidence="5" id="KW-0862">Zinc</keyword>
<organism evidence="7 8">
    <name type="scientific">Caldovatus sediminis</name>
    <dbReference type="NCBI Taxonomy" id="2041189"/>
    <lineage>
        <taxon>Bacteria</taxon>
        <taxon>Pseudomonadati</taxon>
        <taxon>Pseudomonadota</taxon>
        <taxon>Alphaproteobacteria</taxon>
        <taxon>Acetobacterales</taxon>
        <taxon>Roseomonadaceae</taxon>
        <taxon>Caldovatus</taxon>
    </lineage>
</organism>
<dbReference type="AlphaFoldDB" id="A0A8J3EAS7"/>
<comment type="caution">
    <text evidence="7">The sequence shown here is derived from an EMBL/GenBank/DDBJ whole genome shotgun (WGS) entry which is preliminary data.</text>
</comment>
<dbReference type="GO" id="GO:0046872">
    <property type="term" value="F:metal ion binding"/>
    <property type="evidence" value="ECO:0007669"/>
    <property type="project" value="UniProtKB-KW"/>
</dbReference>
<dbReference type="InterPro" id="IPR036866">
    <property type="entry name" value="RibonucZ/Hydroxyglut_hydro"/>
</dbReference>
<dbReference type="InterPro" id="IPR001279">
    <property type="entry name" value="Metallo-B-lactamas"/>
</dbReference>
<keyword evidence="3" id="KW-0479">Metal-binding</keyword>
<dbReference type="EMBL" id="BMKS01000001">
    <property type="protein sequence ID" value="GGG19170.1"/>
    <property type="molecule type" value="Genomic_DNA"/>
</dbReference>
<protein>
    <submittedName>
        <fullName evidence="7">MBL fold hydrolase</fullName>
    </submittedName>
</protein>
<evidence type="ECO:0000256" key="4">
    <source>
        <dbReference type="ARBA" id="ARBA00022801"/>
    </source>
</evidence>
<evidence type="ECO:0000256" key="2">
    <source>
        <dbReference type="ARBA" id="ARBA00007749"/>
    </source>
</evidence>
<dbReference type="PANTHER" id="PTHR42978">
    <property type="entry name" value="QUORUM-QUENCHING LACTONASE YTNP-RELATED-RELATED"/>
    <property type="match status" value="1"/>
</dbReference>
<evidence type="ECO:0000259" key="6">
    <source>
        <dbReference type="SMART" id="SM00849"/>
    </source>
</evidence>
<feature type="domain" description="Metallo-beta-lactamase" evidence="6">
    <location>
        <begin position="36"/>
        <end position="237"/>
    </location>
</feature>